<dbReference type="EMBL" id="JAOYFB010000004">
    <property type="protein sequence ID" value="KAK4013292.1"/>
    <property type="molecule type" value="Genomic_DNA"/>
</dbReference>
<organism evidence="2 3">
    <name type="scientific">Daphnia magna</name>
    <dbReference type="NCBI Taxonomy" id="35525"/>
    <lineage>
        <taxon>Eukaryota</taxon>
        <taxon>Metazoa</taxon>
        <taxon>Ecdysozoa</taxon>
        <taxon>Arthropoda</taxon>
        <taxon>Crustacea</taxon>
        <taxon>Branchiopoda</taxon>
        <taxon>Diplostraca</taxon>
        <taxon>Cladocera</taxon>
        <taxon>Anomopoda</taxon>
        <taxon>Daphniidae</taxon>
        <taxon>Daphnia</taxon>
    </lineage>
</organism>
<gene>
    <name evidence="2" type="ORF">OUZ56_025526</name>
</gene>
<protein>
    <submittedName>
        <fullName evidence="2">Uncharacterized protein</fullName>
    </submittedName>
</protein>
<evidence type="ECO:0000313" key="3">
    <source>
        <dbReference type="Proteomes" id="UP001234178"/>
    </source>
</evidence>
<reference evidence="2 3" key="1">
    <citation type="journal article" date="2023" name="Nucleic Acids Res.">
        <title>The hologenome of Daphnia magna reveals possible DNA methylation and microbiome-mediated evolution of the host genome.</title>
        <authorList>
            <person name="Chaturvedi A."/>
            <person name="Li X."/>
            <person name="Dhandapani V."/>
            <person name="Marshall H."/>
            <person name="Kissane S."/>
            <person name="Cuenca-Cambronero M."/>
            <person name="Asole G."/>
            <person name="Calvet F."/>
            <person name="Ruiz-Romero M."/>
            <person name="Marangio P."/>
            <person name="Guigo R."/>
            <person name="Rago D."/>
            <person name="Mirbahai L."/>
            <person name="Eastwood N."/>
            <person name="Colbourne J.K."/>
            <person name="Zhou J."/>
            <person name="Mallon E."/>
            <person name="Orsini L."/>
        </authorList>
    </citation>
    <scope>NUCLEOTIDE SEQUENCE [LARGE SCALE GENOMIC DNA]</scope>
    <source>
        <strain evidence="2">LRV0_1</strain>
    </source>
</reference>
<proteinExistence type="predicted"/>
<dbReference type="Proteomes" id="UP001234178">
    <property type="component" value="Unassembled WGS sequence"/>
</dbReference>
<comment type="caution">
    <text evidence="2">The sequence shown here is derived from an EMBL/GenBank/DDBJ whole genome shotgun (WGS) entry which is preliminary data.</text>
</comment>
<feature type="region of interest" description="Disordered" evidence="1">
    <location>
        <begin position="1"/>
        <end position="84"/>
    </location>
</feature>
<sequence length="138" mass="15142">MPTNHTGPRLHEPAGSLQPPPSRADQLANDLRNGVEILHQTTSKTEKSLLRSWNGSQRLPDSSNLAKTSTPVAPSTCSDPVSNGTAVRPQITCVNGTSESHLYGTHQSSHQQGCVQFEFSDGNRLFRSQLRRRSYMSD</sequence>
<evidence type="ECO:0000256" key="1">
    <source>
        <dbReference type="SAM" id="MobiDB-lite"/>
    </source>
</evidence>
<name>A0ABQ9ZK45_9CRUS</name>
<evidence type="ECO:0000313" key="2">
    <source>
        <dbReference type="EMBL" id="KAK4013292.1"/>
    </source>
</evidence>
<feature type="compositionally biased region" description="Polar residues" evidence="1">
    <location>
        <begin position="51"/>
        <end position="84"/>
    </location>
</feature>
<keyword evidence="3" id="KW-1185">Reference proteome</keyword>
<accession>A0ABQ9ZK45</accession>